<keyword evidence="4" id="KW-0186">Copper</keyword>
<dbReference type="GO" id="GO:0005886">
    <property type="term" value="C:plasma membrane"/>
    <property type="evidence" value="ECO:0007669"/>
    <property type="project" value="TreeGrafter"/>
</dbReference>
<evidence type="ECO:0000259" key="7">
    <source>
        <dbReference type="PROSITE" id="PS51485"/>
    </source>
</evidence>
<keyword evidence="1" id="KW-0813">Transport</keyword>
<evidence type="ECO:0000313" key="8">
    <source>
        <dbReference type="EMBL" id="KAG6593899.1"/>
    </source>
</evidence>
<reference evidence="8 9" key="1">
    <citation type="journal article" date="2021" name="Hortic Res">
        <title>The domestication of Cucurbita argyrosperma as revealed by the genome of its wild relative.</title>
        <authorList>
            <person name="Barrera-Redondo J."/>
            <person name="Sanchez-de la Vega G."/>
            <person name="Aguirre-Liguori J.A."/>
            <person name="Castellanos-Morales G."/>
            <person name="Gutierrez-Guerrero Y.T."/>
            <person name="Aguirre-Dugua X."/>
            <person name="Aguirre-Planter E."/>
            <person name="Tenaillon M.I."/>
            <person name="Lira-Saade R."/>
            <person name="Eguiarte L.E."/>
        </authorList>
    </citation>
    <scope>NUCLEOTIDE SEQUENCE [LARGE SCALE GENOMIC DNA]</scope>
    <source>
        <strain evidence="8">JBR-2021</strain>
    </source>
</reference>
<protein>
    <recommendedName>
        <fullName evidence="7">Phytocyanin domain-containing protein</fullName>
    </recommendedName>
</protein>
<dbReference type="AlphaFoldDB" id="A0AAV6NAU7"/>
<evidence type="ECO:0000256" key="1">
    <source>
        <dbReference type="ARBA" id="ARBA00022448"/>
    </source>
</evidence>
<comment type="caution">
    <text evidence="8">The sequence shown here is derived from an EMBL/GenBank/DDBJ whole genome shotgun (WGS) entry which is preliminary data.</text>
</comment>
<dbReference type="FunFam" id="2.60.40.420:FF:000003">
    <property type="entry name" value="Blue copper"/>
    <property type="match status" value="1"/>
</dbReference>
<keyword evidence="2" id="KW-0479">Metal-binding</keyword>
<dbReference type="GO" id="GO:0009055">
    <property type="term" value="F:electron transfer activity"/>
    <property type="evidence" value="ECO:0007669"/>
    <property type="project" value="InterPro"/>
</dbReference>
<evidence type="ECO:0000256" key="4">
    <source>
        <dbReference type="ARBA" id="ARBA00023008"/>
    </source>
</evidence>
<evidence type="ECO:0000256" key="6">
    <source>
        <dbReference type="SAM" id="SignalP"/>
    </source>
</evidence>
<evidence type="ECO:0000313" key="9">
    <source>
        <dbReference type="Proteomes" id="UP000685013"/>
    </source>
</evidence>
<keyword evidence="9" id="KW-1185">Reference proteome</keyword>
<accession>A0AAV6NAU7</accession>
<dbReference type="PANTHER" id="PTHR33021:SF339">
    <property type="entry name" value="OS07G0570600 PROTEIN"/>
    <property type="match status" value="1"/>
</dbReference>
<gene>
    <name evidence="8" type="ORF">SDJN03_13375</name>
</gene>
<evidence type="ECO:0000256" key="5">
    <source>
        <dbReference type="ARBA" id="ARBA00023180"/>
    </source>
</evidence>
<keyword evidence="3" id="KW-0249">Electron transport</keyword>
<dbReference type="Proteomes" id="UP000685013">
    <property type="component" value="Chromosome 8"/>
</dbReference>
<dbReference type="GO" id="GO:0046872">
    <property type="term" value="F:metal ion binding"/>
    <property type="evidence" value="ECO:0007669"/>
    <property type="project" value="UniProtKB-KW"/>
</dbReference>
<evidence type="ECO:0000256" key="2">
    <source>
        <dbReference type="ARBA" id="ARBA00022723"/>
    </source>
</evidence>
<keyword evidence="5" id="KW-0325">Glycoprotein</keyword>
<dbReference type="PROSITE" id="PS51485">
    <property type="entry name" value="PHYTOCYANIN"/>
    <property type="match status" value="1"/>
</dbReference>
<sequence length="175" mass="18160">MGFAAERVAALMAAVFVVMTMGPELAAATVYKVGDAAGWTIIGGVDYKQWAATKTFQVGDVVVFEYNPQFHNVMRVTHAMYKSCNVSAPLETHTSGNDTIAITTRGHHFFVCGVPGHCQAGQKVDINVLRHASAAVAPSPSVPLVIPSPAPAPSGAASRLGGGLALLALLFSVVA</sequence>
<feature type="signal peptide" evidence="6">
    <location>
        <begin position="1"/>
        <end position="28"/>
    </location>
</feature>
<organism evidence="8 9">
    <name type="scientific">Cucurbita argyrosperma subsp. sororia</name>
    <dbReference type="NCBI Taxonomy" id="37648"/>
    <lineage>
        <taxon>Eukaryota</taxon>
        <taxon>Viridiplantae</taxon>
        <taxon>Streptophyta</taxon>
        <taxon>Embryophyta</taxon>
        <taxon>Tracheophyta</taxon>
        <taxon>Spermatophyta</taxon>
        <taxon>Magnoliopsida</taxon>
        <taxon>eudicotyledons</taxon>
        <taxon>Gunneridae</taxon>
        <taxon>Pentapetalae</taxon>
        <taxon>rosids</taxon>
        <taxon>fabids</taxon>
        <taxon>Cucurbitales</taxon>
        <taxon>Cucurbitaceae</taxon>
        <taxon>Cucurbiteae</taxon>
        <taxon>Cucurbita</taxon>
    </lineage>
</organism>
<name>A0AAV6NAU7_9ROSI</name>
<dbReference type="EMBL" id="JAGKQH010000008">
    <property type="protein sequence ID" value="KAG6593899.1"/>
    <property type="molecule type" value="Genomic_DNA"/>
</dbReference>
<dbReference type="Pfam" id="PF02298">
    <property type="entry name" value="Cu_bind_like"/>
    <property type="match status" value="1"/>
</dbReference>
<feature type="chain" id="PRO_5043608068" description="Phytocyanin domain-containing protein" evidence="6">
    <location>
        <begin position="29"/>
        <end position="175"/>
    </location>
</feature>
<evidence type="ECO:0000256" key="3">
    <source>
        <dbReference type="ARBA" id="ARBA00022982"/>
    </source>
</evidence>
<keyword evidence="6" id="KW-0732">Signal</keyword>
<feature type="domain" description="Phytocyanin" evidence="7">
    <location>
        <begin position="29"/>
        <end position="130"/>
    </location>
</feature>
<dbReference type="InterPro" id="IPR039391">
    <property type="entry name" value="Phytocyanin-like"/>
</dbReference>
<dbReference type="InterPro" id="IPR003245">
    <property type="entry name" value="Phytocyanin_dom"/>
</dbReference>
<feature type="non-terminal residue" evidence="8">
    <location>
        <position position="1"/>
    </location>
</feature>
<proteinExistence type="predicted"/>
<dbReference type="PANTHER" id="PTHR33021">
    <property type="entry name" value="BLUE COPPER PROTEIN"/>
    <property type="match status" value="1"/>
</dbReference>